<protein>
    <submittedName>
        <fullName evidence="1">Uncharacterized protein</fullName>
    </submittedName>
</protein>
<dbReference type="EMBL" id="ML976708">
    <property type="protein sequence ID" value="KAF1969598.1"/>
    <property type="molecule type" value="Genomic_DNA"/>
</dbReference>
<accession>A0A6A5UY68</accession>
<keyword evidence="2" id="KW-1185">Reference proteome</keyword>
<gene>
    <name evidence="1" type="ORF">BU23DRAFT_571507</name>
</gene>
<evidence type="ECO:0000313" key="1">
    <source>
        <dbReference type="EMBL" id="KAF1969598.1"/>
    </source>
</evidence>
<evidence type="ECO:0000313" key="2">
    <source>
        <dbReference type="Proteomes" id="UP000800036"/>
    </source>
</evidence>
<sequence length="236" mass="26307">MSAAPADSCTPVLAENKNDDVQKALATTTTANSDSRPVEASRLEPLPRELRELIYFYAGYLVADRCIHSCEKKCRAFLDYERTSKIVSRCVERFRATPHVLEVNKGCAHPEARQWKVEGVEVDGDRRPAKAHPSPIRLGAAFSVQGFLLIVGTNDMSSNDEVEVFEGSSCAKPLPFDLTRARFPMKPSKRQLAATWLSSSHPRDSERLIPHCAHKQPIRYNLSILPLTLVSRPPTP</sequence>
<proteinExistence type="predicted"/>
<dbReference type="AlphaFoldDB" id="A0A6A5UY68"/>
<reference evidence="1" key="1">
    <citation type="journal article" date="2020" name="Stud. Mycol.">
        <title>101 Dothideomycetes genomes: a test case for predicting lifestyles and emergence of pathogens.</title>
        <authorList>
            <person name="Haridas S."/>
            <person name="Albert R."/>
            <person name="Binder M."/>
            <person name="Bloem J."/>
            <person name="Labutti K."/>
            <person name="Salamov A."/>
            <person name="Andreopoulos B."/>
            <person name="Baker S."/>
            <person name="Barry K."/>
            <person name="Bills G."/>
            <person name="Bluhm B."/>
            <person name="Cannon C."/>
            <person name="Castanera R."/>
            <person name="Culley D."/>
            <person name="Daum C."/>
            <person name="Ezra D."/>
            <person name="Gonzalez J."/>
            <person name="Henrissat B."/>
            <person name="Kuo A."/>
            <person name="Liang C."/>
            <person name="Lipzen A."/>
            <person name="Lutzoni F."/>
            <person name="Magnuson J."/>
            <person name="Mondo S."/>
            <person name="Nolan M."/>
            <person name="Ohm R."/>
            <person name="Pangilinan J."/>
            <person name="Park H.-J."/>
            <person name="Ramirez L."/>
            <person name="Alfaro M."/>
            <person name="Sun H."/>
            <person name="Tritt A."/>
            <person name="Yoshinaga Y."/>
            <person name="Zwiers L.-H."/>
            <person name="Turgeon B."/>
            <person name="Goodwin S."/>
            <person name="Spatafora J."/>
            <person name="Crous P."/>
            <person name="Grigoriev I."/>
        </authorList>
    </citation>
    <scope>NUCLEOTIDE SEQUENCE</scope>
    <source>
        <strain evidence="1">CBS 107.79</strain>
    </source>
</reference>
<dbReference type="Proteomes" id="UP000800036">
    <property type="component" value="Unassembled WGS sequence"/>
</dbReference>
<organism evidence="1 2">
    <name type="scientific">Bimuria novae-zelandiae CBS 107.79</name>
    <dbReference type="NCBI Taxonomy" id="1447943"/>
    <lineage>
        <taxon>Eukaryota</taxon>
        <taxon>Fungi</taxon>
        <taxon>Dikarya</taxon>
        <taxon>Ascomycota</taxon>
        <taxon>Pezizomycotina</taxon>
        <taxon>Dothideomycetes</taxon>
        <taxon>Pleosporomycetidae</taxon>
        <taxon>Pleosporales</taxon>
        <taxon>Massarineae</taxon>
        <taxon>Didymosphaeriaceae</taxon>
        <taxon>Bimuria</taxon>
    </lineage>
</organism>
<name>A0A6A5UY68_9PLEO</name>